<dbReference type="InterPro" id="IPR027417">
    <property type="entry name" value="P-loop_NTPase"/>
</dbReference>
<evidence type="ECO:0000313" key="5">
    <source>
        <dbReference type="Proteomes" id="UP000009168"/>
    </source>
</evidence>
<feature type="repeat" description="WD" evidence="3">
    <location>
        <begin position="2260"/>
        <end position="2301"/>
    </location>
</feature>
<feature type="repeat" description="WD" evidence="3">
    <location>
        <begin position="2303"/>
        <end position="2344"/>
    </location>
</feature>
<name>W7X802_TETTS</name>
<evidence type="ECO:0000256" key="1">
    <source>
        <dbReference type="ARBA" id="ARBA00022574"/>
    </source>
</evidence>
<dbReference type="OrthoDB" id="305208at2759"/>
<dbReference type="SMART" id="SM00320">
    <property type="entry name" value="WD40"/>
    <property type="match status" value="18"/>
</dbReference>
<dbReference type="EMBL" id="GG662638">
    <property type="protein sequence ID" value="EWS73467.1"/>
    <property type="molecule type" value="Genomic_DNA"/>
</dbReference>
<dbReference type="PROSITE" id="PS00678">
    <property type="entry name" value="WD_REPEATS_1"/>
    <property type="match status" value="7"/>
</dbReference>
<dbReference type="SUPFAM" id="SSF52540">
    <property type="entry name" value="P-loop containing nucleoside triphosphate hydrolases"/>
    <property type="match status" value="1"/>
</dbReference>
<dbReference type="PROSITE" id="PS50294">
    <property type="entry name" value="WD_REPEATS_REGION"/>
    <property type="match status" value="12"/>
</dbReference>
<dbReference type="InterPro" id="IPR015943">
    <property type="entry name" value="WD40/YVTN_repeat-like_dom_sf"/>
</dbReference>
<protein>
    <submittedName>
        <fullName evidence="4">WD domain, G-beta repeat protein</fullName>
    </submittedName>
</protein>
<feature type="repeat" description="WD" evidence="3">
    <location>
        <begin position="2217"/>
        <end position="2258"/>
    </location>
</feature>
<feature type="repeat" description="WD" evidence="3">
    <location>
        <begin position="1699"/>
        <end position="1740"/>
    </location>
</feature>
<dbReference type="InterPro" id="IPR020472">
    <property type="entry name" value="WD40_PAC1"/>
</dbReference>
<dbReference type="InParanoid" id="W7X802"/>
<dbReference type="Proteomes" id="UP000009168">
    <property type="component" value="Unassembled WGS sequence"/>
</dbReference>
<dbReference type="STRING" id="312017.W7X802"/>
<feature type="repeat" description="WD" evidence="3">
    <location>
        <begin position="2130"/>
        <end position="2171"/>
    </location>
</feature>
<dbReference type="PROSITE" id="PS50082">
    <property type="entry name" value="WD_REPEATS_2"/>
    <property type="match status" value="14"/>
</dbReference>
<feature type="repeat" description="WD" evidence="3">
    <location>
        <begin position="2044"/>
        <end position="2085"/>
    </location>
</feature>
<organism evidence="4 5">
    <name type="scientific">Tetrahymena thermophila (strain SB210)</name>
    <dbReference type="NCBI Taxonomy" id="312017"/>
    <lineage>
        <taxon>Eukaryota</taxon>
        <taxon>Sar</taxon>
        <taxon>Alveolata</taxon>
        <taxon>Ciliophora</taxon>
        <taxon>Intramacronucleata</taxon>
        <taxon>Oligohymenophorea</taxon>
        <taxon>Hymenostomatida</taxon>
        <taxon>Tetrahymenina</taxon>
        <taxon>Tetrahymenidae</taxon>
        <taxon>Tetrahymena</taxon>
    </lineage>
</organism>
<feature type="repeat" description="WD" evidence="3">
    <location>
        <begin position="1829"/>
        <end position="1870"/>
    </location>
</feature>
<keyword evidence="5" id="KW-1185">Reference proteome</keyword>
<keyword evidence="1 3" id="KW-0853">WD repeat</keyword>
<dbReference type="SUPFAM" id="SSF50978">
    <property type="entry name" value="WD40 repeat-like"/>
    <property type="match status" value="4"/>
</dbReference>
<dbReference type="Gene3D" id="3.40.50.300">
    <property type="entry name" value="P-loop containing nucleotide triphosphate hydrolases"/>
    <property type="match status" value="1"/>
</dbReference>
<feature type="repeat" description="WD" evidence="3">
    <location>
        <begin position="1786"/>
        <end position="1827"/>
    </location>
</feature>
<dbReference type="PANTHER" id="PTHR19848">
    <property type="entry name" value="WD40 REPEAT PROTEIN"/>
    <property type="match status" value="1"/>
</dbReference>
<gene>
    <name evidence="4" type="ORF">TTHERM_001006569</name>
</gene>
<dbReference type="CDD" id="cd00200">
    <property type="entry name" value="WD40"/>
    <property type="match status" value="2"/>
</dbReference>
<feature type="repeat" description="WD" evidence="3">
    <location>
        <begin position="2001"/>
        <end position="2042"/>
    </location>
</feature>
<dbReference type="Gene3D" id="2.130.10.10">
    <property type="entry name" value="YVTN repeat-like/Quinoprotein amine dehydrogenase"/>
    <property type="match status" value="7"/>
</dbReference>
<keyword evidence="2" id="KW-0677">Repeat</keyword>
<dbReference type="RefSeq" id="XP_012654003.1">
    <property type="nucleotide sequence ID" value="XM_012798549.1"/>
</dbReference>
<accession>W7X802</accession>
<feature type="repeat" description="WD" evidence="3">
    <location>
        <begin position="1872"/>
        <end position="1913"/>
    </location>
</feature>
<evidence type="ECO:0000256" key="2">
    <source>
        <dbReference type="ARBA" id="ARBA00022737"/>
    </source>
</evidence>
<dbReference type="PRINTS" id="PR00320">
    <property type="entry name" value="GPROTEINBRPT"/>
</dbReference>
<feature type="repeat" description="WD" evidence="3">
    <location>
        <begin position="1958"/>
        <end position="1990"/>
    </location>
</feature>
<dbReference type="InterPro" id="IPR036322">
    <property type="entry name" value="WD40_repeat_dom_sf"/>
</dbReference>
<evidence type="ECO:0000256" key="3">
    <source>
        <dbReference type="PROSITE-ProRule" id="PRU00221"/>
    </source>
</evidence>
<proteinExistence type="predicted"/>
<feature type="repeat" description="WD" evidence="3">
    <location>
        <begin position="2174"/>
        <end position="2215"/>
    </location>
</feature>
<dbReference type="InterPro" id="IPR001680">
    <property type="entry name" value="WD40_rpt"/>
</dbReference>
<dbReference type="InterPro" id="IPR019775">
    <property type="entry name" value="WD40_repeat_CS"/>
</dbReference>
<dbReference type="PANTHER" id="PTHR19848:SF8">
    <property type="entry name" value="F-BOX AND WD REPEAT DOMAIN CONTAINING 7"/>
    <property type="match status" value="1"/>
</dbReference>
<feature type="repeat" description="WD" evidence="3">
    <location>
        <begin position="2087"/>
        <end position="2119"/>
    </location>
</feature>
<sequence length="2467" mass="287437">MRVKSVGIRVKDQSKLGKKVLKPNKYANIYKKRVGLQEISPFLKEKAMLRNDLAKDIQKLSEIIDLHKQNEAKRQITIQVNEYYAKNVSKKLNSNSNQEYRYLKKRKTKQQIRMIIQKQLYPHLIDLITNLFAAQHFIEGEKISIKEQMMSLKEQVRQPYQEDLEQSLRKVFMQKLAQKNKVININEINKGISVPSTQIVEFNVKEEIDSKDGNAQFKKDQFKNCKQECLNEKNVNTNQIYEQVELSNEITGFNIEKSRNFESQVRFYHYEKIKEYSNDIKFLSNQTNGEMNQNQHISKKHQLNLSEISFLQYSQSLKIHMQQQLSIKKNIFDMKKEAFQKECFSNNQIQFSCVTNQQHQQSIINSTLILEDKLLGGGGVCGSKSKVGPLESRIEQKQKKMKQIINGKGQLEIDFQIQSDNNDDQEVDDIFKDFNEQYNKYINTSKVSEKVIETHVRLIIEDSLHKFREQIVQQDIRHKVIDMINLLINYLLIIRQNNSTQSIQSDINQVTDKLETLIIYCKENKERHPCLDLYQYFEILKTLNSQRQGLDEANKSVAIQIIQKVIQVTKFGAGFVSIAGAIKNLTEINLKEINEFINQIKQIVQKLTSDSSTGAIKIGLDSYSDYNSNNIANNMQALWLRKVQYMGDSLSQSDPIQEIIFYLEESPKIINKDTQLFIYMQLNYLLSKQKLEDNFKKLSEVFKDSNKNELITKLSNSLQVKEFSDSVIDKLKNIANLIAQNNQFRYIKAQLLLYFAQIIQLTNKNEFTDIMTDIISNYLQEKQKSVKIVYRNNQIMADFIHNHLNKTQILTQIDQFKQQMAKHLDNKQQYNDFAYDISNEKELDRQLAKYFVEMWEQSVKQRQKKLEITHKDDVLLEAIHLYVNQQITYSEGYKIDTKEKDAVKQIIQQFLIPNFVLSQDDIQQQNENQQNLQRSNQSSCKIISILAEGGSGKSMLLKKLEFELLNRDSEYTKDFRSEFIPFIIKFNSLDREKPSIEDYLESLNIKRKDIDNLKKSERNKLIMLDGYDEYTGNYFKVYQKLQLNEWVNTLVIVTSRLEKITVSDAKLYFNYYDQQGNQGDNNSFSILKLEKITVEDINDYLQKYKKQSQNQKDFNPQSHDKLQEIIFKNKQLTNLLKLPINLYLTTRMIIDINLNDENTSKAFQEFSDQIEIQELFFSQQFKKQSQIFIEQQQQLKLNEKQRQELLEKIESCYFEYFQSIAMHMFIQKGQKSNYLSITRDSIQFKPREDVSAFFKQNKLKIDDIIKKLHNYVDSRAITKIKLKLDEDNAESSQNEKQKVKDDETQQEFEFRHKSLFEYFAARAIKYDFDLHKENIFKLDISQLKKFNINKKIIMSNQKNSSEQQILLKLYKLMLSDIQSSFFKKTYYQEDISKANRYIQYLKKSTISKQTEKSEIDVGASNLLSALYLSKLSYPSLTFKKCSFSQAYIINGSPKLAIFNDCNLNDSLIYRQNLENFETSNTKNAIFDNLQKHFGTDDIYSFMQAIFYKNTLVTISKTGYINQFEINQNIDQCCKKLKSKHIINDTLKRIYFINTKNIFVVLARKSLFEINAETFDIINTFSFNYIINSFAINNSKYIVTFQNYSIFYGDIQNGFTLLDQIKIQADQILSINNKILTYQNKEINIYNLSNLQLVKNIKNFPCNFYIASLTPDGKYLAAQSSGNTCKIWNIENGLELVYTIQEHKGDIYSICFSNDGKYLATSSEDKTCMIWNVEKGFELLQTIEEKDHSFFQYVSFSQNGQYLVTISRDISCKIWSIEKGFEFVNKIEGHTQIVQSVAFSPDGKYLATSSFDQTYKIWNIEKGYDLVNTIQGHTDKITYITFSSNSKLLATASYDKTCKIWQVEKGFELIISIETGTDWIPQLSFSTNGKYLAGCSNDKTCKVWNLENHFELQYSIEGHTGCVKSVAFSPDSKYLATGSHDRTFKIWNVEQGFKLAYNIETQQQQILSIAFSPDGKYLASSSQDHTCKIWNAVNGYEFINKIEGHTGEVKSVAFSPDNKYLATGSNDHTSRIWNVEKGFELINCIKDHMGYINQVAFSTDSKYVVTGSDDYTCKVWNIEKGFELINIEEKHKSIVSAAAFSIDGQYLVTCSYDKTFKIWDAQKEFELINTKIAHTKTIKQVSFSQDGRYLATCSQDQTCKIFNVEKGFELIKTIEQGHTGSILTVAFSSNSRYLATGSQDNTCKIWDVDNEFELIKSLQGHTGEILKVCFSIDEKYLATCSQDNTCRIWNVENEFQLYITIEAHTESIACINFSRDGRFFATGSWDYTCKIWDVKNGFQLMYTLEGYAEGFSALAFSKDSKYLVTGSFDSNCKIWDIQKGFVLINIIHTYYTFIHSIQFSPDGKYLTISQNSCTSIWDLEKGFKFINMIEECVQDISSFAFSADGNYFGVSLSENKQKVWNIETGFDLLSKDDIEKYNIKLKSNINQDKNMLIPILKNLNIFKQVYQI</sequence>
<evidence type="ECO:0000313" key="4">
    <source>
        <dbReference type="EMBL" id="EWS73467.1"/>
    </source>
</evidence>
<dbReference type="GeneID" id="24441380"/>
<reference evidence="5" key="1">
    <citation type="journal article" date="2006" name="PLoS Biol.">
        <title>Macronuclear genome sequence of the ciliate Tetrahymena thermophila, a model eukaryote.</title>
        <authorList>
            <person name="Eisen J.A."/>
            <person name="Coyne R.S."/>
            <person name="Wu M."/>
            <person name="Wu D."/>
            <person name="Thiagarajan M."/>
            <person name="Wortman J.R."/>
            <person name="Badger J.H."/>
            <person name="Ren Q."/>
            <person name="Amedeo P."/>
            <person name="Jones K.M."/>
            <person name="Tallon L.J."/>
            <person name="Delcher A.L."/>
            <person name="Salzberg S.L."/>
            <person name="Silva J.C."/>
            <person name="Haas B.J."/>
            <person name="Majoros W.H."/>
            <person name="Farzad M."/>
            <person name="Carlton J.M."/>
            <person name="Smith R.K. Jr."/>
            <person name="Garg J."/>
            <person name="Pearlman R.E."/>
            <person name="Karrer K.M."/>
            <person name="Sun L."/>
            <person name="Manning G."/>
            <person name="Elde N.C."/>
            <person name="Turkewitz A.P."/>
            <person name="Asai D.J."/>
            <person name="Wilkes D.E."/>
            <person name="Wang Y."/>
            <person name="Cai H."/>
            <person name="Collins K."/>
            <person name="Stewart B.A."/>
            <person name="Lee S.R."/>
            <person name="Wilamowska K."/>
            <person name="Weinberg Z."/>
            <person name="Ruzzo W.L."/>
            <person name="Wloga D."/>
            <person name="Gaertig J."/>
            <person name="Frankel J."/>
            <person name="Tsao C.-C."/>
            <person name="Gorovsky M.A."/>
            <person name="Keeling P.J."/>
            <person name="Waller R.F."/>
            <person name="Patron N.J."/>
            <person name="Cherry J.M."/>
            <person name="Stover N.A."/>
            <person name="Krieger C.J."/>
            <person name="del Toro C."/>
            <person name="Ryder H.F."/>
            <person name="Williamson S.C."/>
            <person name="Barbeau R.A."/>
            <person name="Hamilton E.P."/>
            <person name="Orias E."/>
        </authorList>
    </citation>
    <scope>NUCLEOTIDE SEQUENCE [LARGE SCALE GENOMIC DNA]</scope>
    <source>
        <strain evidence="5">SB210</strain>
    </source>
</reference>
<dbReference type="KEGG" id="tet:TTHERM_001006569"/>
<dbReference type="Pfam" id="PF00400">
    <property type="entry name" value="WD40"/>
    <property type="match status" value="14"/>
</dbReference>
<feature type="repeat" description="WD" evidence="3">
    <location>
        <begin position="1915"/>
        <end position="1956"/>
    </location>
</feature>